<dbReference type="Proteomes" id="UP000014500">
    <property type="component" value="Unassembled WGS sequence"/>
</dbReference>
<feature type="signal peptide" evidence="1">
    <location>
        <begin position="1"/>
        <end position="19"/>
    </location>
</feature>
<dbReference type="EnsemblMetazoa" id="SMAR008772-RA">
    <property type="protein sequence ID" value="SMAR008772-PA"/>
    <property type="gene ID" value="SMAR008772"/>
</dbReference>
<evidence type="ECO:0000313" key="2">
    <source>
        <dbReference type="EnsemblMetazoa" id="SMAR008772-PA"/>
    </source>
</evidence>
<organism evidence="2 3">
    <name type="scientific">Strigamia maritima</name>
    <name type="common">European centipede</name>
    <name type="synonym">Geophilus maritimus</name>
    <dbReference type="NCBI Taxonomy" id="126957"/>
    <lineage>
        <taxon>Eukaryota</taxon>
        <taxon>Metazoa</taxon>
        <taxon>Ecdysozoa</taxon>
        <taxon>Arthropoda</taxon>
        <taxon>Myriapoda</taxon>
        <taxon>Chilopoda</taxon>
        <taxon>Pleurostigmophora</taxon>
        <taxon>Geophilomorpha</taxon>
        <taxon>Linotaeniidae</taxon>
        <taxon>Strigamia</taxon>
    </lineage>
</organism>
<dbReference type="PhylomeDB" id="T1J574"/>
<keyword evidence="3" id="KW-1185">Reference proteome</keyword>
<dbReference type="AlphaFoldDB" id="T1J574"/>
<evidence type="ECO:0000256" key="1">
    <source>
        <dbReference type="SAM" id="SignalP"/>
    </source>
</evidence>
<feature type="chain" id="PRO_5004590318" description="Prokineticin domain-containing protein" evidence="1">
    <location>
        <begin position="20"/>
        <end position="106"/>
    </location>
</feature>
<dbReference type="HOGENOM" id="CLU_2375462_0_0_1"/>
<name>T1J574_STRMM</name>
<evidence type="ECO:0008006" key="4">
    <source>
        <dbReference type="Google" id="ProtNLM"/>
    </source>
</evidence>
<keyword evidence="1" id="KW-0732">Signal</keyword>
<protein>
    <recommendedName>
        <fullName evidence="4">Prokineticin domain-containing protein</fullName>
    </recommendedName>
</protein>
<evidence type="ECO:0000313" key="3">
    <source>
        <dbReference type="Proteomes" id="UP000014500"/>
    </source>
</evidence>
<accession>T1J574</accession>
<sequence>MKYVIFSICVLALLVDVNAKTCEKDSDCDTANECCKDFGIVKTCSGLRAEGDTCSGKFLCECQHGYTCKKREESFWNPIKIGSGICIITEVQGIVHELGLKNIFKD</sequence>
<reference evidence="3" key="1">
    <citation type="submission" date="2011-05" db="EMBL/GenBank/DDBJ databases">
        <authorList>
            <person name="Richards S.R."/>
            <person name="Qu J."/>
            <person name="Jiang H."/>
            <person name="Jhangiani S.N."/>
            <person name="Agravi P."/>
            <person name="Goodspeed R."/>
            <person name="Gross S."/>
            <person name="Mandapat C."/>
            <person name="Jackson L."/>
            <person name="Mathew T."/>
            <person name="Pu L."/>
            <person name="Thornton R."/>
            <person name="Saada N."/>
            <person name="Wilczek-Boney K.B."/>
            <person name="Lee S."/>
            <person name="Kovar C."/>
            <person name="Wu Y."/>
            <person name="Scherer S.E."/>
            <person name="Worley K.C."/>
            <person name="Muzny D.M."/>
            <person name="Gibbs R."/>
        </authorList>
    </citation>
    <scope>NUCLEOTIDE SEQUENCE</scope>
    <source>
        <strain evidence="3">Brora</strain>
    </source>
</reference>
<proteinExistence type="predicted"/>
<dbReference type="EMBL" id="JH431852">
    <property type="status" value="NOT_ANNOTATED_CDS"/>
    <property type="molecule type" value="Genomic_DNA"/>
</dbReference>
<reference evidence="2" key="2">
    <citation type="submission" date="2015-02" db="UniProtKB">
        <authorList>
            <consortium name="EnsemblMetazoa"/>
        </authorList>
    </citation>
    <scope>IDENTIFICATION</scope>
</reference>